<dbReference type="AlphaFoldDB" id="A0A899G3N8"/>
<sequence>MQVFSQEPYTNGKVCINTTKGEIEIELWGKETPKASRNFIQLCMEGYYNNTIFHRLVSGFIIQGGDPTGTGMGGQSIWDEPFSDEFHSRLRYNRRGLVGMANTSKNDNGSQFFITLAPTPELQGKNTLFGRVVGNSIYNVLRMAELETDKNERPLYPPKIVSTEVLLNPFDDIIPRTTEEDRRKRTELFVSSEENFKNKAKKNKVLLSFQDEETNEEICKLSKFKSSHDIGDDVKLSEQPAIITSVKRKQDFLDETKETQIVTKDVKDVENETKSPFHSTLSVEKLGKKDSSDSKKTKMEEIQEQIHVLKDDIKAISKKKSKYSDSKESEKEKLLSYLEKEKERYRVSEKAIVGSRGKSKKVREEETLAKLSLFQSKISSKNCIEIEEEEEEEEKDACELHGVPGCFSCFDRLGEHNDLPDENNSDWFAKRLVFAKDKLGKDHTFSASRVDDFEIIDPRERKERAIFEEKMKKKKYEISKSFKPNYKGHSEDDLMGKGYVKEGRYSRNNTCFNDQENIFRNRDERLSALGTRSLYQNYSLDKCGQRFNSTCPNTIPQGSRYSYFPVYHYRGKKKYTSPFFKHYSDQYSYLPFYHASCRSPDFEYFSEQIKNNNGIERSDKYEKDIDKNGYMSDFSNFESHLTVNNALHKCHDQSYDSYISTGSSKTNGIIRRSMYYKNIYKRKGWNRSKDFYKNFTKKFSRFEYEKDDNYCTKTSINDFSLSITKNLLLERSLAKKKDIHGYYNNISTVSSGLEDGCYDKVSKDGMSSEGKSKNTVFFDDTKFQSPSFPSSSYIINDINKSDFDNDSRLSFFPDTKELGVDSSENEENTQESIQKKVQFIDQKTPDFRNASSDTSCAINDDVMIQDSSHQEDNSNSGQKDIDIKIQGINEAILTYEKPFHEIESKLETKVINEDKIFPLKTPLSNLLACNYSSNLEANASSRIYSENKEKVEQNCVKFSYFKISDSSLNGYTFLKENEVKHKRLRPFLLLHISRRNKKIFEKNKILLLQYQKYQSFWESHVEKLDNIKNAKRKDNERYGSLDSHMDNLSLRSFRRGQGLNYGDFVRSDADFEDIIARLGVEDDRICRAAVIPPMILDPQETVGYKYDDRNRVVNDPISSFHYPTSIDIWTPEEHTLFKELFIKYPQKNFGLIASGIPNKTISQCVLHYYRTKKQENYKSLVMLRNSDRMKKKGRGRSSKKMEKAKVSSLLADLQPKMINDDIDDY</sequence>
<evidence type="ECO:0000256" key="5">
    <source>
        <dbReference type="ARBA" id="ARBA00055615"/>
    </source>
</evidence>
<dbReference type="PANTHER" id="PTHR45625:SF6">
    <property type="entry name" value="SPLICEOSOME-ASSOCIATED PROTEIN CWC27 HOMOLOG"/>
    <property type="match status" value="1"/>
</dbReference>
<protein>
    <recommendedName>
        <fullName evidence="7">Peptidyl-prolyl isomerase CWC27</fullName>
    </recommendedName>
    <alternativeName>
        <fullName evidence="6">Peptidyl-prolyl isomerase cwc27</fullName>
    </alternativeName>
    <alternativeName>
        <fullName evidence="8 9">Rotamase CWC27</fullName>
    </alternativeName>
</protein>
<comment type="function">
    <text evidence="5">PPIases accelerate the folding of proteins. It catalyzes the cis-trans isomerization of proline imidic peptide bonds in oligopeptides. Involved in pre-mRNA splicing.</text>
</comment>
<dbReference type="SUPFAM" id="SSF46689">
    <property type="entry name" value="Homeodomain-like"/>
    <property type="match status" value="1"/>
</dbReference>
<evidence type="ECO:0000256" key="6">
    <source>
        <dbReference type="ARBA" id="ARBA00067721"/>
    </source>
</evidence>
<feature type="region of interest" description="Disordered" evidence="10">
    <location>
        <begin position="1188"/>
        <end position="1208"/>
    </location>
</feature>
<dbReference type="SUPFAM" id="SSF50891">
    <property type="entry name" value="Cyclophilin-like"/>
    <property type="match status" value="1"/>
</dbReference>
<dbReference type="PROSITE" id="PS00170">
    <property type="entry name" value="CSA_PPIASE_1"/>
    <property type="match status" value="1"/>
</dbReference>
<evidence type="ECO:0000256" key="3">
    <source>
        <dbReference type="ARBA" id="ARBA00023242"/>
    </source>
</evidence>
<dbReference type="InterPro" id="IPR001005">
    <property type="entry name" value="SANT/Myb"/>
</dbReference>
<evidence type="ECO:0000256" key="8">
    <source>
        <dbReference type="ARBA" id="ARBA00082698"/>
    </source>
</evidence>
<dbReference type="PROSITE" id="PS50072">
    <property type="entry name" value="CSA_PPIASE_2"/>
    <property type="match status" value="1"/>
</dbReference>
<dbReference type="PROSITE" id="PS51293">
    <property type="entry name" value="SANT"/>
    <property type="match status" value="1"/>
</dbReference>
<dbReference type="Gene3D" id="2.40.100.10">
    <property type="entry name" value="Cyclophilin-like"/>
    <property type="match status" value="1"/>
</dbReference>
<feature type="region of interest" description="Disordered" evidence="10">
    <location>
        <begin position="273"/>
        <end position="297"/>
    </location>
</feature>
<name>A0A899G3N8_9ASCO</name>
<accession>A0A899G3N8</accession>
<evidence type="ECO:0000313" key="14">
    <source>
        <dbReference type="Proteomes" id="UP000663699"/>
    </source>
</evidence>
<dbReference type="OrthoDB" id="10258692at2759"/>
<organism evidence="13 14">
    <name type="scientific">Pneumocystis wakefieldiae</name>
    <dbReference type="NCBI Taxonomy" id="38082"/>
    <lineage>
        <taxon>Eukaryota</taxon>
        <taxon>Fungi</taxon>
        <taxon>Dikarya</taxon>
        <taxon>Ascomycota</taxon>
        <taxon>Taphrinomycotina</taxon>
        <taxon>Pneumocystomycetes</taxon>
        <taxon>Pneumocystaceae</taxon>
        <taxon>Pneumocystis</taxon>
    </lineage>
</organism>
<proteinExistence type="inferred from homology"/>
<dbReference type="PANTHER" id="PTHR45625">
    <property type="entry name" value="PEPTIDYL-PROLYL CIS-TRANS ISOMERASE-RELATED"/>
    <property type="match status" value="1"/>
</dbReference>
<evidence type="ECO:0000256" key="2">
    <source>
        <dbReference type="ARBA" id="ARBA00004123"/>
    </source>
</evidence>
<evidence type="ECO:0000259" key="11">
    <source>
        <dbReference type="PROSITE" id="PS50072"/>
    </source>
</evidence>
<dbReference type="EMBL" id="CP054540">
    <property type="protein sequence ID" value="QSL66069.1"/>
    <property type="molecule type" value="Genomic_DNA"/>
</dbReference>
<evidence type="ECO:0000259" key="12">
    <source>
        <dbReference type="PROSITE" id="PS51293"/>
    </source>
</evidence>
<comment type="similarity">
    <text evidence="4">Belongs to the cyclophilin-type PPIase family. CWC27 subfamily.</text>
</comment>
<feature type="domain" description="PPIase cyclophilin-type" evidence="11">
    <location>
        <begin position="21"/>
        <end position="165"/>
    </location>
</feature>
<dbReference type="InterPro" id="IPR020892">
    <property type="entry name" value="Cyclophilin-type_PPIase_CS"/>
</dbReference>
<dbReference type="InterPro" id="IPR009057">
    <property type="entry name" value="Homeodomain-like_sf"/>
</dbReference>
<keyword evidence="3" id="KW-0539">Nucleus</keyword>
<dbReference type="GO" id="GO:0071013">
    <property type="term" value="C:catalytic step 2 spliceosome"/>
    <property type="evidence" value="ECO:0007669"/>
    <property type="project" value="TreeGrafter"/>
</dbReference>
<dbReference type="CDD" id="cd00167">
    <property type="entry name" value="SANT"/>
    <property type="match status" value="1"/>
</dbReference>
<evidence type="ECO:0000256" key="10">
    <source>
        <dbReference type="SAM" id="MobiDB-lite"/>
    </source>
</evidence>
<comment type="catalytic activity">
    <reaction evidence="1">
        <text>[protein]-peptidylproline (omega=180) = [protein]-peptidylproline (omega=0)</text>
        <dbReference type="Rhea" id="RHEA:16237"/>
        <dbReference type="Rhea" id="RHEA-COMP:10747"/>
        <dbReference type="Rhea" id="RHEA-COMP:10748"/>
        <dbReference type="ChEBI" id="CHEBI:83833"/>
        <dbReference type="ChEBI" id="CHEBI:83834"/>
        <dbReference type="EC" id="5.2.1.8"/>
    </reaction>
</comment>
<evidence type="ECO:0000256" key="4">
    <source>
        <dbReference type="ARBA" id="ARBA00038509"/>
    </source>
</evidence>
<dbReference type="InterPro" id="IPR044666">
    <property type="entry name" value="Cyclophilin_A-like"/>
</dbReference>
<dbReference type="Pfam" id="PF00160">
    <property type="entry name" value="Pro_isomerase"/>
    <property type="match status" value="1"/>
</dbReference>
<reference evidence="13" key="1">
    <citation type="submission" date="2020-06" db="EMBL/GenBank/DDBJ databases">
        <title>Genomes of multiple members of Pneumocystis genus reveal paths to human pathogen Pneumocystis jirovecii.</title>
        <authorList>
            <person name="Cisse O.H."/>
            <person name="Ma L."/>
            <person name="Dekker J."/>
            <person name="Khil P."/>
            <person name="Jo J."/>
            <person name="Brenchley J."/>
            <person name="Blair R."/>
            <person name="Pahar B."/>
            <person name="Chabe M."/>
            <person name="Van Rompay K.A."/>
            <person name="Keesler R."/>
            <person name="Sukura A."/>
            <person name="Hirsch V."/>
            <person name="Kutty G."/>
            <person name="Liu Y."/>
            <person name="Peng L."/>
            <person name="Chen J."/>
            <person name="Song J."/>
            <person name="Weissenbacher-Lang C."/>
            <person name="Xu J."/>
            <person name="Upham N.S."/>
            <person name="Stajich J.E."/>
            <person name="Cuomo C.A."/>
            <person name="Cushion M.T."/>
            <person name="Kovacs J.A."/>
        </authorList>
    </citation>
    <scope>NUCLEOTIDE SEQUENCE</scope>
    <source>
        <strain evidence="13">2A</strain>
    </source>
</reference>
<evidence type="ECO:0000313" key="13">
    <source>
        <dbReference type="EMBL" id="QSL66069.1"/>
    </source>
</evidence>
<feature type="domain" description="SANT" evidence="12">
    <location>
        <begin position="1124"/>
        <end position="1176"/>
    </location>
</feature>
<dbReference type="SMART" id="SM00717">
    <property type="entry name" value="SANT"/>
    <property type="match status" value="1"/>
</dbReference>
<dbReference type="PRINTS" id="PR00153">
    <property type="entry name" value="CSAPPISMRASE"/>
</dbReference>
<dbReference type="GO" id="GO:0006457">
    <property type="term" value="P:protein folding"/>
    <property type="evidence" value="ECO:0007669"/>
    <property type="project" value="InterPro"/>
</dbReference>
<gene>
    <name evidence="13" type="ORF">MERGE_003206</name>
</gene>
<dbReference type="Proteomes" id="UP000663699">
    <property type="component" value="Chromosome 9"/>
</dbReference>
<dbReference type="Gene3D" id="1.10.10.60">
    <property type="entry name" value="Homeodomain-like"/>
    <property type="match status" value="1"/>
</dbReference>
<comment type="subcellular location">
    <subcellularLocation>
        <location evidence="2">Nucleus</location>
    </subcellularLocation>
</comment>
<dbReference type="GO" id="GO:0003755">
    <property type="term" value="F:peptidyl-prolyl cis-trans isomerase activity"/>
    <property type="evidence" value="ECO:0007669"/>
    <property type="project" value="UniProtKB-EC"/>
</dbReference>
<evidence type="ECO:0000256" key="7">
    <source>
        <dbReference type="ARBA" id="ARBA00071024"/>
    </source>
</evidence>
<dbReference type="InterPro" id="IPR017884">
    <property type="entry name" value="SANT_dom"/>
</dbReference>
<dbReference type="CDD" id="cd01925">
    <property type="entry name" value="cyclophilin_CeCYP16-like"/>
    <property type="match status" value="1"/>
</dbReference>
<evidence type="ECO:0000256" key="1">
    <source>
        <dbReference type="ARBA" id="ARBA00000971"/>
    </source>
</evidence>
<dbReference type="InterPro" id="IPR002130">
    <property type="entry name" value="Cyclophilin-type_PPIase_dom"/>
</dbReference>
<dbReference type="InterPro" id="IPR029000">
    <property type="entry name" value="Cyclophilin-like_dom_sf"/>
</dbReference>
<dbReference type="FunFam" id="2.40.100.10:FF:000007">
    <property type="entry name" value="Peptidyl-prolyl cis-trans isomerase CWC27 homolog"/>
    <property type="match status" value="1"/>
</dbReference>
<feature type="compositionally biased region" description="Basic and acidic residues" evidence="10">
    <location>
        <begin position="285"/>
        <end position="297"/>
    </location>
</feature>
<feature type="compositionally biased region" description="Basic residues" evidence="10">
    <location>
        <begin position="1189"/>
        <end position="1198"/>
    </location>
</feature>
<dbReference type="Pfam" id="PF00249">
    <property type="entry name" value="Myb_DNA-binding"/>
    <property type="match status" value="1"/>
</dbReference>
<keyword evidence="14" id="KW-1185">Reference proteome</keyword>
<evidence type="ECO:0000256" key="9">
    <source>
        <dbReference type="ARBA" id="ARBA00083804"/>
    </source>
</evidence>